<organism evidence="1 2">
    <name type="scientific">Synchytrium endobioticum</name>
    <dbReference type="NCBI Taxonomy" id="286115"/>
    <lineage>
        <taxon>Eukaryota</taxon>
        <taxon>Fungi</taxon>
        <taxon>Fungi incertae sedis</taxon>
        <taxon>Chytridiomycota</taxon>
        <taxon>Chytridiomycota incertae sedis</taxon>
        <taxon>Chytridiomycetes</taxon>
        <taxon>Synchytriales</taxon>
        <taxon>Synchytriaceae</taxon>
        <taxon>Synchytrium</taxon>
    </lineage>
</organism>
<feature type="non-terminal residue" evidence="1">
    <location>
        <position position="1"/>
    </location>
</feature>
<sequence length="42" mass="4612">LMADFKSLELTLVDDIAVDNAGDDDGAAARARLITEWYIDDL</sequence>
<protein>
    <submittedName>
        <fullName evidence="1">Uncharacterized protein</fullName>
    </submittedName>
</protein>
<comment type="caution">
    <text evidence="1">The sequence shown here is derived from an EMBL/GenBank/DDBJ whole genome shotgun (WGS) entry which is preliminary data.</text>
</comment>
<reference evidence="1 2" key="1">
    <citation type="journal article" date="2019" name="Sci. Rep.">
        <title>Comparative genomics of chytrid fungi reveal insights into the obligate biotrophic and pathogenic lifestyle of Synchytrium endobioticum.</title>
        <authorList>
            <person name="van de Vossenberg B.T.L.H."/>
            <person name="Warris S."/>
            <person name="Nguyen H.D.T."/>
            <person name="van Gent-Pelzer M.P.E."/>
            <person name="Joly D.L."/>
            <person name="van de Geest H.C."/>
            <person name="Bonants P.J.M."/>
            <person name="Smith D.S."/>
            <person name="Levesque C.A."/>
            <person name="van der Lee T.A.J."/>
        </authorList>
    </citation>
    <scope>NUCLEOTIDE SEQUENCE [LARGE SCALE GENOMIC DNA]</scope>
    <source>
        <strain evidence="1 2">LEV6574</strain>
    </source>
</reference>
<evidence type="ECO:0000313" key="2">
    <source>
        <dbReference type="Proteomes" id="UP000320475"/>
    </source>
</evidence>
<accession>A0A507D0Z2</accession>
<dbReference type="Proteomes" id="UP000320475">
    <property type="component" value="Unassembled WGS sequence"/>
</dbReference>
<proteinExistence type="predicted"/>
<dbReference type="AlphaFoldDB" id="A0A507D0Z2"/>
<name>A0A507D0Z2_9FUNG</name>
<dbReference type="EMBL" id="QEAM01000156">
    <property type="protein sequence ID" value="TPX45086.1"/>
    <property type="molecule type" value="Genomic_DNA"/>
</dbReference>
<gene>
    <name evidence="1" type="ORF">SeLEV6574_g04100</name>
</gene>
<evidence type="ECO:0000313" key="1">
    <source>
        <dbReference type="EMBL" id="TPX45086.1"/>
    </source>
</evidence>